<dbReference type="InterPro" id="IPR002182">
    <property type="entry name" value="NB-ARC"/>
</dbReference>
<dbReference type="EMBL" id="LN891001">
    <property type="protein sequence ID" value="CUS12160.1"/>
    <property type="molecule type" value="Genomic_DNA"/>
</dbReference>
<dbReference type="GO" id="GO:0043531">
    <property type="term" value="F:ADP binding"/>
    <property type="evidence" value="ECO:0007669"/>
    <property type="project" value="InterPro"/>
</dbReference>
<dbReference type="Gene3D" id="1.25.40.10">
    <property type="entry name" value="Tetratricopeptide repeat domain"/>
    <property type="match status" value="2"/>
</dbReference>
<dbReference type="InterPro" id="IPR027417">
    <property type="entry name" value="P-loop_NTPase"/>
</dbReference>
<keyword evidence="3" id="KW-1133">Transmembrane helix</keyword>
<feature type="compositionally biased region" description="Polar residues" evidence="2">
    <location>
        <begin position="771"/>
        <end position="782"/>
    </location>
</feature>
<dbReference type="AlphaFoldDB" id="A0A292Q0C6"/>
<dbReference type="Proteomes" id="UP001412239">
    <property type="component" value="Unassembled WGS sequence"/>
</dbReference>
<dbReference type="PROSITE" id="PS50005">
    <property type="entry name" value="TPR"/>
    <property type="match status" value="1"/>
</dbReference>
<dbReference type="SMART" id="SM00028">
    <property type="entry name" value="TPR"/>
    <property type="match status" value="5"/>
</dbReference>
<accession>A0A292Q0C6</accession>
<dbReference type="Pfam" id="PF00931">
    <property type="entry name" value="NB-ARC"/>
    <property type="match status" value="1"/>
</dbReference>
<feature type="transmembrane region" description="Helical" evidence="3">
    <location>
        <begin position="803"/>
        <end position="822"/>
    </location>
</feature>
<evidence type="ECO:0000313" key="6">
    <source>
        <dbReference type="Proteomes" id="UP001412239"/>
    </source>
</evidence>
<organism evidence="5 6">
    <name type="scientific">Tuber aestivum</name>
    <name type="common">summer truffle</name>
    <dbReference type="NCBI Taxonomy" id="59557"/>
    <lineage>
        <taxon>Eukaryota</taxon>
        <taxon>Fungi</taxon>
        <taxon>Dikarya</taxon>
        <taxon>Ascomycota</taxon>
        <taxon>Pezizomycotina</taxon>
        <taxon>Pezizomycetes</taxon>
        <taxon>Pezizales</taxon>
        <taxon>Tuberaceae</taxon>
        <taxon>Tuber</taxon>
    </lineage>
</organism>
<dbReference type="SUPFAM" id="SSF52540">
    <property type="entry name" value="P-loop containing nucleoside triphosphate hydrolases"/>
    <property type="match status" value="1"/>
</dbReference>
<dbReference type="Gene3D" id="3.40.50.300">
    <property type="entry name" value="P-loop containing nucleotide triphosphate hydrolases"/>
    <property type="match status" value="1"/>
</dbReference>
<dbReference type="PANTHER" id="PTHR46082">
    <property type="entry name" value="ATP/GTP-BINDING PROTEIN-RELATED"/>
    <property type="match status" value="1"/>
</dbReference>
<dbReference type="InterPro" id="IPR019734">
    <property type="entry name" value="TPR_rpt"/>
</dbReference>
<dbReference type="NCBIfam" id="NF040586">
    <property type="entry name" value="FxSxx_TPR"/>
    <property type="match status" value="1"/>
</dbReference>
<dbReference type="SUPFAM" id="SSF48452">
    <property type="entry name" value="TPR-like"/>
    <property type="match status" value="3"/>
</dbReference>
<evidence type="ECO:0000256" key="1">
    <source>
        <dbReference type="PROSITE-ProRule" id="PRU00339"/>
    </source>
</evidence>
<dbReference type="InterPro" id="IPR053137">
    <property type="entry name" value="NLR-like"/>
</dbReference>
<proteinExistence type="predicted"/>
<dbReference type="Pfam" id="PF13424">
    <property type="entry name" value="TPR_12"/>
    <property type="match status" value="2"/>
</dbReference>
<evidence type="ECO:0000256" key="2">
    <source>
        <dbReference type="SAM" id="MobiDB-lite"/>
    </source>
</evidence>
<evidence type="ECO:0000259" key="4">
    <source>
        <dbReference type="Pfam" id="PF00931"/>
    </source>
</evidence>
<keyword evidence="6" id="KW-1185">Reference proteome</keyword>
<protein>
    <recommendedName>
        <fullName evidence="4">NB-ARC domain-containing protein</fullName>
    </recommendedName>
</protein>
<dbReference type="PANTHER" id="PTHR46082:SF6">
    <property type="entry name" value="AAA+ ATPASE DOMAIN-CONTAINING PROTEIN-RELATED"/>
    <property type="match status" value="1"/>
</dbReference>
<sequence length="823" mass="93175">MQADTSGDFSANSGNHNDFGSSSSLNTLTNIQTIYQACVFGAGERDEAPRPDRIIPYDRNSEFTGRKGLIESIKRHSEGDGHHRIALHGLGGSGKTQIALEYVYQRASDADCDVFWVQGSGVLKFIDGFRAIAHHVRIPLPSAETDQEQFLASIKGWFEGPDSGHWILVIDNADNEEDFIGNSGPISKFLPQGQGGTPIFTTRSLRVATWQGCERIDVGRMGEDEAQSLFSKRFGSWNLSSDEEKEAAEMILSAVHDSPLAIVGATAFMAETQTPPSAYWRILRGSEEQARRLISQPFCNIKPEADMTASILATYLITFERITLKVPLAANILRLMAVFDRQNIPAELLNQSCLERIDGPMEFRLAIGRLLGFSLVTTVNREDQAFYELHRLVQLSLQVYLPTEELDQLRATALGMILRFLPQDENKWRDVDRTYIPHALAVAKGSTDPIAEELCFRLGQYFRDMGSYNNAESQFRRCIALREKSKEYDWDGEGPMRVIHLGVVVAYQGKAEVAEEIFQNFLEDMVPSLGSDNPTVLRAVHCLGIVLRYQGKYNESEEMNRRALERREIILGPDHLDTLRSASNLATVLQYQQKYNESEALILRALEGYQKCLGQNHLTFLQSANNLAIVLQYQRKHNESEMLNRHVLEGYEKVLGPDHPDTLSSANNLAAVLRYQGRYSESEQMNRRILEARKRILGPDHPNTLSSTNNLAIVLQYQGKYSESEELNQRALARFEKIPGPNHPDNLSSARNLTFLQRSQGESRDSEMIGRNTQRALPTNPSETTTQFASRVVRYLWRSVGNFYFFLYVLFIFSCYFLYTYFF</sequence>
<keyword evidence="3" id="KW-0812">Transmembrane</keyword>
<evidence type="ECO:0000256" key="3">
    <source>
        <dbReference type="SAM" id="Phobius"/>
    </source>
</evidence>
<evidence type="ECO:0000313" key="5">
    <source>
        <dbReference type="EMBL" id="CUS12160.1"/>
    </source>
</evidence>
<gene>
    <name evidence="5" type="ORF">GSTUAT00003746001</name>
</gene>
<name>A0A292Q0C6_9PEZI</name>
<keyword evidence="3" id="KW-0472">Membrane</keyword>
<reference evidence="5" key="1">
    <citation type="submission" date="2015-10" db="EMBL/GenBank/DDBJ databases">
        <authorList>
            <person name="Regsiter A."/>
            <person name="william w."/>
        </authorList>
    </citation>
    <scope>NUCLEOTIDE SEQUENCE</scope>
    <source>
        <strain evidence="5">Montdore</strain>
    </source>
</reference>
<dbReference type="InterPro" id="IPR011990">
    <property type="entry name" value="TPR-like_helical_dom_sf"/>
</dbReference>
<dbReference type="Pfam" id="PF13374">
    <property type="entry name" value="TPR_10"/>
    <property type="match status" value="1"/>
</dbReference>
<feature type="region of interest" description="Disordered" evidence="2">
    <location>
        <begin position="760"/>
        <end position="782"/>
    </location>
</feature>
<keyword evidence="1" id="KW-0802">TPR repeat</keyword>
<feature type="domain" description="NB-ARC" evidence="4">
    <location>
        <begin position="76"/>
        <end position="233"/>
    </location>
</feature>
<feature type="repeat" description="TPR" evidence="1">
    <location>
        <begin position="452"/>
        <end position="485"/>
    </location>
</feature>
<dbReference type="PRINTS" id="PR00381">
    <property type="entry name" value="KINESINLIGHT"/>
</dbReference>